<evidence type="ECO:0000259" key="4">
    <source>
        <dbReference type="PROSITE" id="PS50111"/>
    </source>
</evidence>
<name>A0A430KR40_9GAMM</name>
<dbReference type="Pfam" id="PF00015">
    <property type="entry name" value="MCPsignal"/>
    <property type="match status" value="1"/>
</dbReference>
<dbReference type="PROSITE" id="PS50111">
    <property type="entry name" value="CHEMOTAXIS_TRANSDUC_2"/>
    <property type="match status" value="1"/>
</dbReference>
<evidence type="ECO:0000313" key="6">
    <source>
        <dbReference type="Proteomes" id="UP000283087"/>
    </source>
</evidence>
<keyword evidence="6" id="KW-1185">Reference proteome</keyword>
<dbReference type="GO" id="GO:0016020">
    <property type="term" value="C:membrane"/>
    <property type="evidence" value="ECO:0007669"/>
    <property type="project" value="UniProtKB-SubCell"/>
</dbReference>
<dbReference type="GO" id="GO:0007165">
    <property type="term" value="P:signal transduction"/>
    <property type="evidence" value="ECO:0007669"/>
    <property type="project" value="UniProtKB-KW"/>
</dbReference>
<comment type="caution">
    <text evidence="5">The sequence shown here is derived from an EMBL/GenBank/DDBJ whole genome shotgun (WGS) entry which is preliminary data.</text>
</comment>
<evidence type="ECO:0000256" key="1">
    <source>
        <dbReference type="ARBA" id="ARBA00004370"/>
    </source>
</evidence>
<dbReference type="SMART" id="SM00062">
    <property type="entry name" value="PBPb"/>
    <property type="match status" value="1"/>
</dbReference>
<feature type="domain" description="Methyl-accepting transducer" evidence="4">
    <location>
        <begin position="129"/>
        <end position="273"/>
    </location>
</feature>
<dbReference type="SUPFAM" id="SSF53850">
    <property type="entry name" value="Periplasmic binding protein-like II"/>
    <property type="match status" value="1"/>
</dbReference>
<proteinExistence type="predicted"/>
<dbReference type="GO" id="GO:0006935">
    <property type="term" value="P:chemotaxis"/>
    <property type="evidence" value="ECO:0007669"/>
    <property type="project" value="UniProtKB-ARBA"/>
</dbReference>
<evidence type="ECO:0000313" key="5">
    <source>
        <dbReference type="EMBL" id="RTE65938.1"/>
    </source>
</evidence>
<dbReference type="EMBL" id="RQXW01000007">
    <property type="protein sequence ID" value="RTE65938.1"/>
    <property type="molecule type" value="Genomic_DNA"/>
</dbReference>
<comment type="subcellular location">
    <subcellularLocation>
        <location evidence="1">Membrane</location>
    </subcellularLocation>
</comment>
<dbReference type="PANTHER" id="PTHR32089">
    <property type="entry name" value="METHYL-ACCEPTING CHEMOTAXIS PROTEIN MCPB"/>
    <property type="match status" value="1"/>
</dbReference>
<evidence type="ECO:0000256" key="3">
    <source>
        <dbReference type="PROSITE-ProRule" id="PRU00284"/>
    </source>
</evidence>
<dbReference type="InterPro" id="IPR001638">
    <property type="entry name" value="Solute-binding_3/MltF_N"/>
</dbReference>
<dbReference type="AlphaFoldDB" id="A0A430KR40"/>
<dbReference type="Gene3D" id="3.40.190.10">
    <property type="entry name" value="Periplasmic binding protein-like II"/>
    <property type="match status" value="2"/>
</dbReference>
<dbReference type="SMART" id="SM00283">
    <property type="entry name" value="MA"/>
    <property type="match status" value="1"/>
</dbReference>
<protein>
    <submittedName>
        <fullName evidence="5">Chemotaxis protein</fullName>
    </submittedName>
</protein>
<accession>A0A430KR40</accession>
<gene>
    <name evidence="5" type="ORF">EH243_09655</name>
</gene>
<evidence type="ECO:0000256" key="2">
    <source>
        <dbReference type="ARBA" id="ARBA00023224"/>
    </source>
</evidence>
<reference evidence="5 6" key="1">
    <citation type="submission" date="2018-11" db="EMBL/GenBank/DDBJ databases">
        <title>The draft genome sequence of Amphritea opalescens ANRC-JH13T.</title>
        <authorList>
            <person name="Fang Z."/>
            <person name="Zhang Y."/>
            <person name="Han X."/>
        </authorList>
    </citation>
    <scope>NUCLEOTIDE SEQUENCE [LARGE SCALE GENOMIC DNA]</scope>
    <source>
        <strain evidence="5 6">ANRC-JH13</strain>
    </source>
</reference>
<dbReference type="InterPro" id="IPR004089">
    <property type="entry name" value="MCPsignal_dom"/>
</dbReference>
<dbReference type="SUPFAM" id="SSF58104">
    <property type="entry name" value="Methyl-accepting chemotaxis protein (MCP) signaling domain"/>
    <property type="match status" value="1"/>
</dbReference>
<dbReference type="PANTHER" id="PTHR32089:SF112">
    <property type="entry name" value="LYSOZYME-LIKE PROTEIN-RELATED"/>
    <property type="match status" value="1"/>
</dbReference>
<keyword evidence="2 3" id="KW-0807">Transducer</keyword>
<dbReference type="OrthoDB" id="9177152at2"/>
<dbReference type="Pfam" id="PF00497">
    <property type="entry name" value="SBP_bac_3"/>
    <property type="match status" value="1"/>
</dbReference>
<dbReference type="RefSeq" id="WP_126158445.1">
    <property type="nucleotide sequence ID" value="NZ_RQXW01000007.1"/>
</dbReference>
<dbReference type="Proteomes" id="UP000283087">
    <property type="component" value="Unassembled WGS sequence"/>
</dbReference>
<organism evidence="5 6">
    <name type="scientific">Amphritea opalescens</name>
    <dbReference type="NCBI Taxonomy" id="2490544"/>
    <lineage>
        <taxon>Bacteria</taxon>
        <taxon>Pseudomonadati</taxon>
        <taxon>Pseudomonadota</taxon>
        <taxon>Gammaproteobacteria</taxon>
        <taxon>Oceanospirillales</taxon>
        <taxon>Oceanospirillaceae</taxon>
        <taxon>Amphritea</taxon>
    </lineage>
</organism>
<dbReference type="Gene3D" id="1.10.287.950">
    <property type="entry name" value="Methyl-accepting chemotaxis protein"/>
    <property type="match status" value="1"/>
</dbReference>
<sequence length="628" mass="70096">MTLFSKLFGTSNSTTPDKDIPTIDTLVAETIDYQYFSDDEKRFYRALQLISGQTAQLSRQVFRALEAQENFLSEISQRANKLDTELTVANNYLNSSNATVDSLQQQIEVEVQDVNTSINQSLEEISLSLSEKSSNVNEVLDGILRIGKGVNLLALNASIEAARAGEHGRGFAVVADEVRRLANVTTEQAHQAAKQLDFSQVNTDLQNISRANTDKLANFVDVIQSATGQLTELFNSIGTELSAVMENTAVIFETLEMSTGTMQRIGSKNELINHVVEEMSQGLDKVDIHSTDLSSASFAINNTLKKLHLVADAGHDQLDDILRRGKLRVAIEPNFVGLSFREKLGDPLKGLDVDYALAFARYLGVECEFIETPWDMCTELLTSGEKFGQPPADIVISALPPSAEYDNVAYSEAYTYLPWVLARRKGDRRINSVKDLQDKVVGVINDPAGLMILEDLGIRWSSNEKKSGGTIRLNNLIAYSDQSRIHHCLTDGIVDAFGIDLPIYYWACKNPASPWFDKIEIIPGNLASRPFFYTMVVNSNASSYRLLAQANRFIHWFKQQSERRDIEQKWQGSVLEGTGSYRNEPGNLLGESDLKKHYEAHCHTFNLEPKGLNINQQSEMQKQAFQTQ</sequence>